<dbReference type="EMBL" id="JBHUJD010000003">
    <property type="protein sequence ID" value="MFD2309472.1"/>
    <property type="molecule type" value="Genomic_DNA"/>
</dbReference>
<feature type="domain" description="Peptidase M20 dimerisation" evidence="4">
    <location>
        <begin position="184"/>
        <end position="291"/>
    </location>
</feature>
<dbReference type="Pfam" id="PF07687">
    <property type="entry name" value="M20_dimer"/>
    <property type="match status" value="1"/>
</dbReference>
<protein>
    <submittedName>
        <fullName evidence="5">Acetylornithine deacetylase</fullName>
        <ecNumber evidence="5">3.5.1.16</ecNumber>
    </submittedName>
</protein>
<evidence type="ECO:0000256" key="3">
    <source>
        <dbReference type="ARBA" id="ARBA00023285"/>
    </source>
</evidence>
<dbReference type="EC" id="3.5.1.16" evidence="5"/>
<evidence type="ECO:0000313" key="6">
    <source>
        <dbReference type="Proteomes" id="UP001597425"/>
    </source>
</evidence>
<evidence type="ECO:0000256" key="2">
    <source>
        <dbReference type="ARBA" id="ARBA00022801"/>
    </source>
</evidence>
<dbReference type="PANTHER" id="PTHR43808:SF1">
    <property type="entry name" value="ACETYLORNITHINE DEACETYLASE"/>
    <property type="match status" value="1"/>
</dbReference>
<dbReference type="Pfam" id="PF01546">
    <property type="entry name" value="Peptidase_M20"/>
    <property type="match status" value="1"/>
</dbReference>
<dbReference type="InterPro" id="IPR050072">
    <property type="entry name" value="Peptidase_M20A"/>
</dbReference>
<keyword evidence="2 5" id="KW-0378">Hydrolase</keyword>
<dbReference type="Gene3D" id="3.30.70.360">
    <property type="match status" value="1"/>
</dbReference>
<dbReference type="InterPro" id="IPR010169">
    <property type="entry name" value="AcOrn-deacetyl"/>
</dbReference>
<dbReference type="InterPro" id="IPR011650">
    <property type="entry name" value="Peptidase_M20_dimer"/>
</dbReference>
<dbReference type="PANTHER" id="PTHR43808">
    <property type="entry name" value="ACETYLORNITHINE DEACETYLASE"/>
    <property type="match status" value="1"/>
</dbReference>
<evidence type="ECO:0000256" key="1">
    <source>
        <dbReference type="ARBA" id="ARBA00022723"/>
    </source>
</evidence>
<keyword evidence="1" id="KW-0479">Metal-binding</keyword>
<reference evidence="6" key="1">
    <citation type="journal article" date="2019" name="Int. J. Syst. Evol. Microbiol.">
        <title>The Global Catalogue of Microorganisms (GCM) 10K type strain sequencing project: providing services to taxonomists for standard genome sequencing and annotation.</title>
        <authorList>
            <consortium name="The Broad Institute Genomics Platform"/>
            <consortium name="The Broad Institute Genome Sequencing Center for Infectious Disease"/>
            <person name="Wu L."/>
            <person name="Ma J."/>
        </authorList>
    </citation>
    <scope>NUCLEOTIDE SEQUENCE [LARGE SCALE GENOMIC DNA]</scope>
    <source>
        <strain evidence="6">KCTC 12848</strain>
    </source>
</reference>
<dbReference type="CDD" id="cd03894">
    <property type="entry name" value="M20_ArgE"/>
    <property type="match status" value="1"/>
</dbReference>
<dbReference type="Gene3D" id="3.40.630.10">
    <property type="entry name" value="Zn peptidases"/>
    <property type="match status" value="1"/>
</dbReference>
<organism evidence="5 6">
    <name type="scientific">Microbulbifer halophilus</name>
    <dbReference type="NCBI Taxonomy" id="453963"/>
    <lineage>
        <taxon>Bacteria</taxon>
        <taxon>Pseudomonadati</taxon>
        <taxon>Pseudomonadota</taxon>
        <taxon>Gammaproteobacteria</taxon>
        <taxon>Cellvibrionales</taxon>
        <taxon>Microbulbiferaceae</taxon>
        <taxon>Microbulbifer</taxon>
    </lineage>
</organism>
<sequence>MAKAIPNLRQQLEQLVACPSVSATDPRLDTGNRGVVELLGAWLETLGFAVELMPLEGQPHKANMIATLSSQNSGSSGDGGLILAGHTDTVPYDDGLWQSDPFKLEERDNRLYGLGSTDMKGFFPLAIEAVKSFADKSLREPLIILATADEETSMAGARALVKAGRPRARCAVVGEPTGLKPIRMHKGMMMESVRITGQSGHSSDPALGANALESMHGAIGELLKLRGEWQERYNNPGFAVPVPTVNLGCIHGGDNPNRICGSTELQFDVRPLPGMALQDLRAELEQRLHAAVGDGKIRVEYAPLFLGTEAFEQDAGSELVKAAEKLTGHGAGSVAFGTEAPYFKSLGIDTIVLGPGDIDQAHQPDEYLGLERIEPMVEVLRGLIAKFCL</sequence>
<accession>A0ABW5E822</accession>
<evidence type="ECO:0000313" key="5">
    <source>
        <dbReference type="EMBL" id="MFD2309472.1"/>
    </source>
</evidence>
<dbReference type="InterPro" id="IPR036264">
    <property type="entry name" value="Bact_exopeptidase_dim_dom"/>
</dbReference>
<dbReference type="NCBIfam" id="NF003474">
    <property type="entry name" value="PRK05111.1"/>
    <property type="match status" value="1"/>
</dbReference>
<dbReference type="SUPFAM" id="SSF53187">
    <property type="entry name" value="Zn-dependent exopeptidases"/>
    <property type="match status" value="1"/>
</dbReference>
<dbReference type="GO" id="GO:0008777">
    <property type="term" value="F:acetylornithine deacetylase activity"/>
    <property type="evidence" value="ECO:0007669"/>
    <property type="project" value="UniProtKB-EC"/>
</dbReference>
<keyword evidence="6" id="KW-1185">Reference proteome</keyword>
<dbReference type="NCBIfam" id="TIGR01892">
    <property type="entry name" value="AcOrn-deacetyl"/>
    <property type="match status" value="1"/>
</dbReference>
<dbReference type="SUPFAM" id="SSF55031">
    <property type="entry name" value="Bacterial exopeptidase dimerisation domain"/>
    <property type="match status" value="1"/>
</dbReference>
<dbReference type="HAMAP" id="MF_01108">
    <property type="entry name" value="ArgE"/>
    <property type="match status" value="1"/>
</dbReference>
<dbReference type="RefSeq" id="WP_265721757.1">
    <property type="nucleotide sequence ID" value="NZ_JAPIVK010000014.1"/>
</dbReference>
<dbReference type="Proteomes" id="UP001597425">
    <property type="component" value="Unassembled WGS sequence"/>
</dbReference>
<proteinExistence type="inferred from homology"/>
<keyword evidence="3" id="KW-0170">Cobalt</keyword>
<evidence type="ECO:0000259" key="4">
    <source>
        <dbReference type="Pfam" id="PF07687"/>
    </source>
</evidence>
<name>A0ABW5E822_9GAMM</name>
<gene>
    <name evidence="5" type="primary">argE</name>
    <name evidence="5" type="ORF">ACFSKX_03495</name>
</gene>
<comment type="caution">
    <text evidence="5">The sequence shown here is derived from an EMBL/GenBank/DDBJ whole genome shotgun (WGS) entry which is preliminary data.</text>
</comment>
<dbReference type="InterPro" id="IPR002933">
    <property type="entry name" value="Peptidase_M20"/>
</dbReference>